<dbReference type="FunFam" id="3.40.50.10480:FF:000009">
    <property type="entry name" value="Ribosome biogenesis protein, putative"/>
    <property type="match status" value="1"/>
</dbReference>
<dbReference type="SUPFAM" id="SSF52954">
    <property type="entry name" value="Class II aaRS ABD-related"/>
    <property type="match status" value="1"/>
</dbReference>
<dbReference type="SMART" id="SM00879">
    <property type="entry name" value="Brix"/>
    <property type="match status" value="1"/>
</dbReference>
<dbReference type="GO" id="GO:0019843">
    <property type="term" value="F:rRNA binding"/>
    <property type="evidence" value="ECO:0007669"/>
    <property type="project" value="InterPro"/>
</dbReference>
<comment type="subcellular location">
    <subcellularLocation>
        <location evidence="1">Nucleus</location>
        <location evidence="1">Nucleolus</location>
    </subcellularLocation>
</comment>
<keyword evidence="3" id="KW-0690">Ribosome biogenesis</keyword>
<feature type="compositionally biased region" description="Basic residues" evidence="5">
    <location>
        <begin position="323"/>
        <end position="337"/>
    </location>
</feature>
<dbReference type="GO" id="GO:0006364">
    <property type="term" value="P:rRNA processing"/>
    <property type="evidence" value="ECO:0007669"/>
    <property type="project" value="InterPro"/>
</dbReference>
<accession>A0A7S0XCU6</accession>
<dbReference type="PROSITE" id="PS50833">
    <property type="entry name" value="BRIX"/>
    <property type="match status" value="1"/>
</dbReference>
<evidence type="ECO:0000256" key="2">
    <source>
        <dbReference type="ARBA" id="ARBA00006369"/>
    </source>
</evidence>
<name>A0A7S0XCU6_9CHLO</name>
<dbReference type="PANTHER" id="PTHR13634:SF0">
    <property type="entry name" value="RIBOSOME BIOGENESIS PROTEIN BRX1 HOMOLOG"/>
    <property type="match status" value="1"/>
</dbReference>
<feature type="region of interest" description="Disordered" evidence="5">
    <location>
        <begin position="1"/>
        <end position="89"/>
    </location>
</feature>
<proteinExistence type="inferred from homology"/>
<dbReference type="PANTHER" id="PTHR13634">
    <property type="entry name" value="RIBOSOME BIOGENESIS PROTEIN BRIX"/>
    <property type="match status" value="1"/>
</dbReference>
<keyword evidence="4" id="KW-0539">Nucleus</keyword>
<feature type="domain" description="Brix" evidence="6">
    <location>
        <begin position="96"/>
        <end position="295"/>
    </location>
</feature>
<feature type="compositionally biased region" description="Basic and acidic residues" evidence="5">
    <location>
        <begin position="1"/>
        <end position="20"/>
    </location>
</feature>
<gene>
    <name evidence="7" type="ORF">MANT1106_LOCUS16611</name>
</gene>
<dbReference type="Pfam" id="PF04427">
    <property type="entry name" value="Brix"/>
    <property type="match status" value="1"/>
</dbReference>
<organism evidence="7">
    <name type="scientific">Mantoniella antarctica</name>
    <dbReference type="NCBI Taxonomy" id="81844"/>
    <lineage>
        <taxon>Eukaryota</taxon>
        <taxon>Viridiplantae</taxon>
        <taxon>Chlorophyta</taxon>
        <taxon>Mamiellophyceae</taxon>
        <taxon>Mamiellales</taxon>
        <taxon>Mamiellaceae</taxon>
        <taxon>Mantoniella</taxon>
    </lineage>
</organism>
<reference evidence="7" key="1">
    <citation type="submission" date="2021-01" db="EMBL/GenBank/DDBJ databases">
        <authorList>
            <person name="Corre E."/>
            <person name="Pelletier E."/>
            <person name="Niang G."/>
            <person name="Scheremetjew M."/>
            <person name="Finn R."/>
            <person name="Kale V."/>
            <person name="Holt S."/>
            <person name="Cochrane G."/>
            <person name="Meng A."/>
            <person name="Brown T."/>
            <person name="Cohen L."/>
        </authorList>
    </citation>
    <scope>NUCLEOTIDE SEQUENCE</scope>
    <source>
        <strain evidence="7">SL-175</strain>
    </source>
</reference>
<feature type="compositionally biased region" description="Acidic residues" evidence="5">
    <location>
        <begin position="29"/>
        <end position="38"/>
    </location>
</feature>
<evidence type="ECO:0000256" key="5">
    <source>
        <dbReference type="SAM" id="MobiDB-lite"/>
    </source>
</evidence>
<dbReference type="GO" id="GO:0000027">
    <property type="term" value="P:ribosomal large subunit assembly"/>
    <property type="evidence" value="ECO:0007669"/>
    <property type="project" value="TreeGrafter"/>
</dbReference>
<evidence type="ECO:0000256" key="1">
    <source>
        <dbReference type="ARBA" id="ARBA00004604"/>
    </source>
</evidence>
<sequence length="353" mass="40446">MKNKKKLDEKRKQAELKARGEIASASEDSSSDEEVEPEEPARPAKKQPSASKKRKAAAESDEEGGDGEEDEEDEDEDDNRDKPRPKVEFTGVNTKEKCVILSSRGVTSRYRHLMLDIGTLIPHSKKDSKLDTKNPKDAVVEVADMKSCTGAMFFECRKRTDCYMWLSKCPQGPSVKFHVENVHTMAELKLTGNHLKFSRPALHFDAAFDDNEQPHLKLIKEMLTHTFATPYRHHKMKPFLDHIFAFYWEDGRIWFRNYQIVHPQGKEVRSSGVTLSEAGPRLCLHPIKIFAGAFGGPTLYDDPTYVSPNVQRREEKKNDQGKYARKVQKKAERKAHSRMNELKPDELDDVFQD</sequence>
<feature type="compositionally biased region" description="Acidic residues" evidence="5">
    <location>
        <begin position="59"/>
        <end position="78"/>
    </location>
</feature>
<evidence type="ECO:0000313" key="7">
    <source>
        <dbReference type="EMBL" id="CAD8715104.1"/>
    </source>
</evidence>
<feature type="compositionally biased region" description="Basic and acidic residues" evidence="5">
    <location>
        <begin position="311"/>
        <end position="322"/>
    </location>
</feature>
<protein>
    <recommendedName>
        <fullName evidence="6">Brix domain-containing protein</fullName>
    </recommendedName>
</protein>
<feature type="region of interest" description="Disordered" evidence="5">
    <location>
        <begin position="310"/>
        <end position="353"/>
    </location>
</feature>
<evidence type="ECO:0000256" key="4">
    <source>
        <dbReference type="ARBA" id="ARBA00023242"/>
    </source>
</evidence>
<dbReference type="AlphaFoldDB" id="A0A7S0XCU6"/>
<dbReference type="GO" id="GO:0005730">
    <property type="term" value="C:nucleolus"/>
    <property type="evidence" value="ECO:0007669"/>
    <property type="project" value="UniProtKB-SubCell"/>
</dbReference>
<comment type="similarity">
    <text evidence="2">Belongs to the BRX1 family.</text>
</comment>
<evidence type="ECO:0000259" key="6">
    <source>
        <dbReference type="PROSITE" id="PS50833"/>
    </source>
</evidence>
<dbReference type="InterPro" id="IPR007109">
    <property type="entry name" value="Brix"/>
</dbReference>
<dbReference type="EMBL" id="HBFC01027642">
    <property type="protein sequence ID" value="CAD8715104.1"/>
    <property type="molecule type" value="Transcribed_RNA"/>
</dbReference>
<evidence type="ECO:0000256" key="3">
    <source>
        <dbReference type="ARBA" id="ARBA00022517"/>
    </source>
</evidence>
<dbReference type="InterPro" id="IPR026532">
    <property type="entry name" value="BRX1"/>
</dbReference>